<evidence type="ECO:0000313" key="3">
    <source>
        <dbReference type="Proteomes" id="UP001500728"/>
    </source>
</evidence>
<sequence length="99" mass="10676">MAAMRAECAQITSSSGSPRVTPNFPSISRSWYHQKALPSPPAASKSAEISLHQAARSTLWTLNSPMKKGLPTFSCESAIQARTNSFVSFRVRSAQYSAG</sequence>
<gene>
    <name evidence="2" type="ORF">GCM10010469_00370</name>
</gene>
<comment type="caution">
    <text evidence="2">The sequence shown here is derived from an EMBL/GenBank/DDBJ whole genome shotgun (WGS) entry which is preliminary data.</text>
</comment>
<reference evidence="3" key="1">
    <citation type="journal article" date="2019" name="Int. J. Syst. Evol. Microbiol.">
        <title>The Global Catalogue of Microorganisms (GCM) 10K type strain sequencing project: providing services to taxonomists for standard genome sequencing and annotation.</title>
        <authorList>
            <consortium name="The Broad Institute Genomics Platform"/>
            <consortium name="The Broad Institute Genome Sequencing Center for Infectious Disease"/>
            <person name="Wu L."/>
            <person name="Ma J."/>
        </authorList>
    </citation>
    <scope>NUCLEOTIDE SEQUENCE [LARGE SCALE GENOMIC DNA]</scope>
    <source>
        <strain evidence="3">JCM 9381</strain>
    </source>
</reference>
<feature type="compositionally biased region" description="Polar residues" evidence="1">
    <location>
        <begin position="10"/>
        <end position="22"/>
    </location>
</feature>
<protein>
    <submittedName>
        <fullName evidence="2">Uncharacterized protein</fullName>
    </submittedName>
</protein>
<evidence type="ECO:0000256" key="1">
    <source>
        <dbReference type="SAM" id="MobiDB-lite"/>
    </source>
</evidence>
<dbReference type="EMBL" id="BAAAUW010000001">
    <property type="protein sequence ID" value="GAA3245337.1"/>
    <property type="molecule type" value="Genomic_DNA"/>
</dbReference>
<accession>A0ABP6QUV2</accession>
<name>A0ABP6QUV2_9ACTN</name>
<proteinExistence type="predicted"/>
<evidence type="ECO:0000313" key="2">
    <source>
        <dbReference type="EMBL" id="GAA3245337.1"/>
    </source>
</evidence>
<feature type="region of interest" description="Disordered" evidence="1">
    <location>
        <begin position="1"/>
        <end position="22"/>
    </location>
</feature>
<dbReference type="Proteomes" id="UP001500728">
    <property type="component" value="Unassembled WGS sequence"/>
</dbReference>
<organism evidence="2 3">
    <name type="scientific">Streptomyces labedae</name>
    <dbReference type="NCBI Taxonomy" id="285569"/>
    <lineage>
        <taxon>Bacteria</taxon>
        <taxon>Bacillati</taxon>
        <taxon>Actinomycetota</taxon>
        <taxon>Actinomycetes</taxon>
        <taxon>Kitasatosporales</taxon>
        <taxon>Streptomycetaceae</taxon>
        <taxon>Streptomyces</taxon>
    </lineage>
</organism>
<keyword evidence="3" id="KW-1185">Reference proteome</keyword>